<evidence type="ECO:0000313" key="4">
    <source>
        <dbReference type="EMBL" id="MFD1183591.1"/>
    </source>
</evidence>
<accession>A0ABW3SFK1</accession>
<evidence type="ECO:0000259" key="3">
    <source>
        <dbReference type="PROSITE" id="PS50206"/>
    </source>
</evidence>
<keyword evidence="5" id="KW-1185">Reference proteome</keyword>
<gene>
    <name evidence="4" type="ORF">ACFQ2Z_19795</name>
</gene>
<organism evidence="4 5">
    <name type="scientific">Paenibacillus timonensis</name>
    <dbReference type="NCBI Taxonomy" id="225915"/>
    <lineage>
        <taxon>Bacteria</taxon>
        <taxon>Bacillati</taxon>
        <taxon>Bacillota</taxon>
        <taxon>Bacilli</taxon>
        <taxon>Bacillales</taxon>
        <taxon>Paenibacillaceae</taxon>
        <taxon>Paenibacillus</taxon>
    </lineage>
</organism>
<protein>
    <submittedName>
        <fullName evidence="4">Sulfurtransferase TusA family protein</fullName>
    </submittedName>
</protein>
<dbReference type="CDD" id="cd00158">
    <property type="entry name" value="RHOD"/>
    <property type="match status" value="1"/>
</dbReference>
<sequence>MPEIKANLTLDCKGLACPMPIVKTKKAIDQLESGQVIEVQATDKGSLADIQGWAKNTGHHYLGTVEDGEVLRHYIRKSRPDEMKEEKKHPDIVSNEELQKKLAVGDKVTVIDVREPAEYAFHRIAGAVSIPLGELEHRVSELKPEEEIYVVCRTGSRSDLACQLLTEKGFKQVRNVEPGMSGWTGPTETNESHEQN</sequence>
<comment type="similarity">
    <text evidence="1">Belongs to the sulfur carrier protein TusA family.</text>
</comment>
<dbReference type="EMBL" id="JBHTKZ010000050">
    <property type="protein sequence ID" value="MFD1183591.1"/>
    <property type="molecule type" value="Genomic_DNA"/>
</dbReference>
<reference evidence="5" key="1">
    <citation type="journal article" date="2019" name="Int. J. Syst. Evol. Microbiol.">
        <title>The Global Catalogue of Microorganisms (GCM) 10K type strain sequencing project: providing services to taxonomists for standard genome sequencing and annotation.</title>
        <authorList>
            <consortium name="The Broad Institute Genomics Platform"/>
            <consortium name="The Broad Institute Genome Sequencing Center for Infectious Disease"/>
            <person name="Wu L."/>
            <person name="Ma J."/>
        </authorList>
    </citation>
    <scope>NUCLEOTIDE SEQUENCE [LARGE SCALE GENOMIC DNA]</scope>
    <source>
        <strain evidence="5">CCUG 48216</strain>
    </source>
</reference>
<dbReference type="Pfam" id="PF01206">
    <property type="entry name" value="TusA"/>
    <property type="match status" value="1"/>
</dbReference>
<comment type="caution">
    <text evidence="4">The sequence shown here is derived from an EMBL/GenBank/DDBJ whole genome shotgun (WGS) entry which is preliminary data.</text>
</comment>
<dbReference type="InterPro" id="IPR001455">
    <property type="entry name" value="TusA-like"/>
</dbReference>
<dbReference type="SMART" id="SM00450">
    <property type="entry name" value="RHOD"/>
    <property type="match status" value="1"/>
</dbReference>
<evidence type="ECO:0000256" key="2">
    <source>
        <dbReference type="SAM" id="MobiDB-lite"/>
    </source>
</evidence>
<dbReference type="PROSITE" id="PS01148">
    <property type="entry name" value="UPF0033"/>
    <property type="match status" value="1"/>
</dbReference>
<dbReference type="CDD" id="cd00291">
    <property type="entry name" value="SirA_YedF_YeeD"/>
    <property type="match status" value="1"/>
</dbReference>
<dbReference type="PROSITE" id="PS50206">
    <property type="entry name" value="RHODANESE_3"/>
    <property type="match status" value="1"/>
</dbReference>
<dbReference type="InterPro" id="IPR001763">
    <property type="entry name" value="Rhodanese-like_dom"/>
</dbReference>
<proteinExistence type="inferred from homology"/>
<dbReference type="Gene3D" id="3.40.250.10">
    <property type="entry name" value="Rhodanese-like domain"/>
    <property type="match status" value="1"/>
</dbReference>
<dbReference type="PANTHER" id="PTHR33279:SF6">
    <property type="entry name" value="SULFUR CARRIER PROTEIN YEDF-RELATED"/>
    <property type="match status" value="1"/>
</dbReference>
<evidence type="ECO:0000313" key="5">
    <source>
        <dbReference type="Proteomes" id="UP001597211"/>
    </source>
</evidence>
<dbReference type="RefSeq" id="WP_240270682.1">
    <property type="nucleotide sequence ID" value="NZ_JAKSXN010000053.1"/>
</dbReference>
<dbReference type="Proteomes" id="UP001597211">
    <property type="component" value="Unassembled WGS sequence"/>
</dbReference>
<dbReference type="SUPFAM" id="SSF52821">
    <property type="entry name" value="Rhodanese/Cell cycle control phosphatase"/>
    <property type="match status" value="1"/>
</dbReference>
<dbReference type="Pfam" id="PF00581">
    <property type="entry name" value="Rhodanese"/>
    <property type="match status" value="1"/>
</dbReference>
<dbReference type="InterPro" id="IPR036868">
    <property type="entry name" value="TusA-like_sf"/>
</dbReference>
<dbReference type="Gene3D" id="3.30.110.40">
    <property type="entry name" value="TusA-like domain"/>
    <property type="match status" value="1"/>
</dbReference>
<dbReference type="PANTHER" id="PTHR33279">
    <property type="entry name" value="SULFUR CARRIER PROTEIN YEDF-RELATED"/>
    <property type="match status" value="1"/>
</dbReference>
<feature type="domain" description="Rhodanese" evidence="3">
    <location>
        <begin position="104"/>
        <end position="189"/>
    </location>
</feature>
<feature type="region of interest" description="Disordered" evidence="2">
    <location>
        <begin position="176"/>
        <end position="196"/>
    </location>
</feature>
<evidence type="ECO:0000256" key="1">
    <source>
        <dbReference type="ARBA" id="ARBA00008984"/>
    </source>
</evidence>
<dbReference type="SUPFAM" id="SSF64307">
    <property type="entry name" value="SirA-like"/>
    <property type="match status" value="1"/>
</dbReference>
<dbReference type="InterPro" id="IPR036873">
    <property type="entry name" value="Rhodanese-like_dom_sf"/>
</dbReference>
<name>A0ABW3SFK1_9BACL</name>